<comment type="caution">
    <text evidence="2">The sequence shown here is derived from an EMBL/GenBank/DDBJ whole genome shotgun (WGS) entry which is preliminary data.</text>
</comment>
<accession>A0AAV4FS69</accession>
<evidence type="ECO:0000313" key="3">
    <source>
        <dbReference type="Proteomes" id="UP000762676"/>
    </source>
</evidence>
<evidence type="ECO:0000313" key="2">
    <source>
        <dbReference type="EMBL" id="GFR76079.1"/>
    </source>
</evidence>
<name>A0AAV4FS69_9GAST</name>
<sequence>MGEGNIVAKKGNEEEEDEDDDDDNDDDDDDDDDVDDQDHDHNAHMLASPSKRLTTRTSVWVMFLSTRKRRPWSLKDGHGARFDDIKSVVNNA</sequence>
<proteinExistence type="predicted"/>
<dbReference type="AlphaFoldDB" id="A0AAV4FS69"/>
<keyword evidence="3" id="KW-1185">Reference proteome</keyword>
<feature type="compositionally biased region" description="Acidic residues" evidence="1">
    <location>
        <begin position="13"/>
        <end position="37"/>
    </location>
</feature>
<organism evidence="2 3">
    <name type="scientific">Elysia marginata</name>
    <dbReference type="NCBI Taxonomy" id="1093978"/>
    <lineage>
        <taxon>Eukaryota</taxon>
        <taxon>Metazoa</taxon>
        <taxon>Spiralia</taxon>
        <taxon>Lophotrochozoa</taxon>
        <taxon>Mollusca</taxon>
        <taxon>Gastropoda</taxon>
        <taxon>Heterobranchia</taxon>
        <taxon>Euthyneura</taxon>
        <taxon>Panpulmonata</taxon>
        <taxon>Sacoglossa</taxon>
        <taxon>Placobranchoidea</taxon>
        <taxon>Plakobranchidae</taxon>
        <taxon>Elysia</taxon>
    </lineage>
</organism>
<dbReference type="Proteomes" id="UP000762676">
    <property type="component" value="Unassembled WGS sequence"/>
</dbReference>
<protein>
    <submittedName>
        <fullName evidence="2">Uncharacterized protein</fullName>
    </submittedName>
</protein>
<feature type="region of interest" description="Disordered" evidence="1">
    <location>
        <begin position="1"/>
        <end position="51"/>
    </location>
</feature>
<gene>
    <name evidence="2" type="ORF">ElyMa_000472000</name>
</gene>
<dbReference type="EMBL" id="BMAT01000923">
    <property type="protein sequence ID" value="GFR76079.1"/>
    <property type="molecule type" value="Genomic_DNA"/>
</dbReference>
<reference evidence="2 3" key="1">
    <citation type="journal article" date="2021" name="Elife">
        <title>Chloroplast acquisition without the gene transfer in kleptoplastic sea slugs, Plakobranchus ocellatus.</title>
        <authorList>
            <person name="Maeda T."/>
            <person name="Takahashi S."/>
            <person name="Yoshida T."/>
            <person name="Shimamura S."/>
            <person name="Takaki Y."/>
            <person name="Nagai Y."/>
            <person name="Toyoda A."/>
            <person name="Suzuki Y."/>
            <person name="Arimoto A."/>
            <person name="Ishii H."/>
            <person name="Satoh N."/>
            <person name="Nishiyama T."/>
            <person name="Hasebe M."/>
            <person name="Maruyama T."/>
            <person name="Minagawa J."/>
            <person name="Obokata J."/>
            <person name="Shigenobu S."/>
        </authorList>
    </citation>
    <scope>NUCLEOTIDE SEQUENCE [LARGE SCALE GENOMIC DNA]</scope>
</reference>
<evidence type="ECO:0000256" key="1">
    <source>
        <dbReference type="SAM" id="MobiDB-lite"/>
    </source>
</evidence>